<feature type="compositionally biased region" description="Basic residues" evidence="1">
    <location>
        <begin position="140"/>
        <end position="151"/>
    </location>
</feature>
<protein>
    <submittedName>
        <fullName evidence="2">Uncharacterized protein</fullName>
    </submittedName>
</protein>
<dbReference type="GeneID" id="18473760"/>
<dbReference type="AlphaFoldDB" id="I4YDH8"/>
<feature type="compositionally biased region" description="Basic residues" evidence="1">
    <location>
        <begin position="106"/>
        <end position="115"/>
    </location>
</feature>
<dbReference type="KEGG" id="wse:WALSEDRAFT_60131"/>
<dbReference type="OrthoDB" id="3438340at2759"/>
<reference evidence="2 3" key="1">
    <citation type="journal article" date="2012" name="Fungal Genet. Biol.">
        <title>The genome of the xerotolerant mold Wallemia sebi reveals adaptations to osmotic stress and suggests cryptic sexual reproduction.</title>
        <authorList>
            <person name="Padamsee M."/>
            <person name="Kumar T.K.A."/>
            <person name="Riley R."/>
            <person name="Binder M."/>
            <person name="Boyd A."/>
            <person name="Calvo A.M."/>
            <person name="Furukawa K."/>
            <person name="Hesse C."/>
            <person name="Hohmann S."/>
            <person name="James T.Y."/>
            <person name="LaButti K."/>
            <person name="Lapidus A."/>
            <person name="Lindquist E."/>
            <person name="Lucas S."/>
            <person name="Miller K."/>
            <person name="Shantappa S."/>
            <person name="Grigoriev I.V."/>
            <person name="Hibbett D.S."/>
            <person name="McLaughlin D.J."/>
            <person name="Spatafora J.W."/>
            <person name="Aime M.C."/>
        </authorList>
    </citation>
    <scope>NUCLEOTIDE SEQUENCE [LARGE SCALE GENOMIC DNA]</scope>
    <source>
        <strain evidence="3">ATCC MYA-4683 / CBS 633.66</strain>
    </source>
</reference>
<dbReference type="RefSeq" id="XP_006957828.1">
    <property type="nucleotide sequence ID" value="XM_006957766.1"/>
</dbReference>
<feature type="region of interest" description="Disordered" evidence="1">
    <location>
        <begin position="29"/>
        <end position="48"/>
    </location>
</feature>
<evidence type="ECO:0000313" key="3">
    <source>
        <dbReference type="Proteomes" id="UP000005242"/>
    </source>
</evidence>
<dbReference type="EMBL" id="JH668229">
    <property type="protein sequence ID" value="EIM22020.1"/>
    <property type="molecule type" value="Genomic_DNA"/>
</dbReference>
<keyword evidence="3" id="KW-1185">Reference proteome</keyword>
<sequence length="158" mass="17794">MTLEGEEVDFNELQAQISLSLGTIRDMTSSWHNTSSKANNSTKQDDLREWMSRPSRLGLGASVAQTSASEIDVRLQRKLASKGPSVGNKVEEQSEQSEDEESKYRTTTKKTKNTAKKYLDKPHAVKKNVVGVDSNIQLSKKQRKKLNKKLKQQQQQTS</sequence>
<dbReference type="OMA" id="EMTSGWQ"/>
<evidence type="ECO:0000256" key="1">
    <source>
        <dbReference type="SAM" id="MobiDB-lite"/>
    </source>
</evidence>
<organism evidence="2 3">
    <name type="scientific">Wallemia mellicola (strain ATCC MYA-4683 / CBS 633.66)</name>
    <name type="common">Wallemia sebi (CBS 633.66)</name>
    <dbReference type="NCBI Taxonomy" id="671144"/>
    <lineage>
        <taxon>Eukaryota</taxon>
        <taxon>Fungi</taxon>
        <taxon>Dikarya</taxon>
        <taxon>Basidiomycota</taxon>
        <taxon>Wallemiomycotina</taxon>
        <taxon>Wallemiomycetes</taxon>
        <taxon>Wallemiales</taxon>
        <taxon>Wallemiaceae</taxon>
        <taxon>Wallemia</taxon>
    </lineage>
</organism>
<dbReference type="InParanoid" id="I4YDH8"/>
<accession>I4YDH8</accession>
<dbReference type="Proteomes" id="UP000005242">
    <property type="component" value="Unassembled WGS sequence"/>
</dbReference>
<name>I4YDH8_WALMC</name>
<feature type="region of interest" description="Disordered" evidence="1">
    <location>
        <begin position="79"/>
        <end position="158"/>
    </location>
</feature>
<gene>
    <name evidence="2" type="ORF">WALSEDRAFT_60131</name>
</gene>
<evidence type="ECO:0000313" key="2">
    <source>
        <dbReference type="EMBL" id="EIM22020.1"/>
    </source>
</evidence>
<dbReference type="HOGENOM" id="CLU_1670735_0_0_1"/>
<feature type="compositionally biased region" description="Polar residues" evidence="1">
    <location>
        <begin position="29"/>
        <end position="42"/>
    </location>
</feature>
<proteinExistence type="predicted"/>